<dbReference type="AlphaFoldDB" id="A0A6V7J4W3"/>
<evidence type="ECO:0000313" key="1">
    <source>
        <dbReference type="EMBL" id="CAD1546501.1"/>
    </source>
</evidence>
<gene>
    <name evidence="1" type="ORF">BBRV_LOCUS41726</name>
</gene>
<organism evidence="1">
    <name type="scientific">Bracon brevicornis</name>
    <dbReference type="NCBI Taxonomy" id="1563983"/>
    <lineage>
        <taxon>Eukaryota</taxon>
        <taxon>Metazoa</taxon>
        <taxon>Ecdysozoa</taxon>
        <taxon>Arthropoda</taxon>
        <taxon>Hexapoda</taxon>
        <taxon>Insecta</taxon>
        <taxon>Pterygota</taxon>
        <taxon>Neoptera</taxon>
        <taxon>Endopterygota</taxon>
        <taxon>Hymenoptera</taxon>
        <taxon>Apocrita</taxon>
        <taxon>Ichneumonoidea</taxon>
        <taxon>Braconidae</taxon>
        <taxon>Braconinae</taxon>
        <taxon>Bracon</taxon>
    </lineage>
</organism>
<proteinExistence type="predicted"/>
<protein>
    <submittedName>
        <fullName evidence="1">Uncharacterized protein</fullName>
    </submittedName>
</protein>
<name>A0A6V7J4W3_9HYME</name>
<reference evidence="1" key="1">
    <citation type="submission" date="2020-07" db="EMBL/GenBank/DDBJ databases">
        <authorList>
            <person name="Ferguson B K."/>
        </authorList>
    </citation>
    <scope>NUCLEOTIDE SEQUENCE</scope>
    <source>
        <strain evidence="1">L06</strain>
    </source>
</reference>
<dbReference type="EMBL" id="CADCXW020000012">
    <property type="protein sequence ID" value="CAD1546501.1"/>
    <property type="molecule type" value="Genomic_DNA"/>
</dbReference>
<accession>A0A6V7J4W3</accession>
<sequence length="309" mass="35123">MQGGTVLNPHARQVLSHLVEQKTVQTPGDVTSCLDEEMSNILSSRRDPSEKWKLYQDTLRRYLFFSGKKEEEEKPQINTPEQGSYNTDFILSAVPKKYKHQAASLVSHLNTTGGRIRWDPSGVVELDGRRLPGSNIVDLVNDAVRHRKTVKASGRKEFARFLQEINTPREFVGNKSFWTLNSPLPPPADETFLGDNGYYETPLVPRTRPKKLTPKSLLYDDIATPIKKMGENEIEKIYFDPSEPTGFSGARKLIKKFHKKIPKEEIINWLNAQNAYTLHKPYIISSIQLMMCGKPISSIYKSTNLTMTA</sequence>